<keyword evidence="7" id="KW-1185">Reference proteome</keyword>
<dbReference type="InterPro" id="IPR020472">
    <property type="entry name" value="WD40_PAC1"/>
</dbReference>
<evidence type="ECO:0000256" key="2">
    <source>
        <dbReference type="ARBA" id="ARBA00022737"/>
    </source>
</evidence>
<dbReference type="PANTHER" id="PTHR19856">
    <property type="entry name" value="WD-REPEATCONTAINING PROTEIN WDR1"/>
    <property type="match status" value="1"/>
</dbReference>
<dbReference type="Gene3D" id="2.130.10.10">
    <property type="entry name" value="YVTN repeat-like/Quinoprotein amine dehydrogenase"/>
    <property type="match status" value="2"/>
</dbReference>
<organism evidence="6 7">
    <name type="scientific">Calycina marina</name>
    <dbReference type="NCBI Taxonomy" id="1763456"/>
    <lineage>
        <taxon>Eukaryota</taxon>
        <taxon>Fungi</taxon>
        <taxon>Dikarya</taxon>
        <taxon>Ascomycota</taxon>
        <taxon>Pezizomycotina</taxon>
        <taxon>Leotiomycetes</taxon>
        <taxon>Helotiales</taxon>
        <taxon>Pezizellaceae</taxon>
        <taxon>Calycina</taxon>
    </lineage>
</organism>
<dbReference type="PANTHER" id="PTHR19856:SF0">
    <property type="entry name" value="WD REPEAT-CONTAINING PROTEIN 1"/>
    <property type="match status" value="1"/>
</dbReference>
<keyword evidence="2" id="KW-0677">Repeat</keyword>
<proteinExistence type="inferred from homology"/>
<accession>A0A9P7Z3Z4</accession>
<feature type="repeat" description="WD" evidence="4">
    <location>
        <begin position="185"/>
        <end position="223"/>
    </location>
</feature>
<sequence>MSIAIDKLLAAQPNTERGRPTQLSADPKGERIAYAAIFLRSIDDPAISKQYNNHIHTTTVARFSPSGYFVASGDASGIVKVWDAVEGVNTKGTYPIISGRINDIAWDGDSQRIIAVGDGREMYGRCITADSGNSVGEISGHSKVINTVAIRQQRPMRAATVSDDSSMVFLHGAPFKYNAKVGGLHKGYVYGVGFSPDGAHLVSVGTDRKIQLYDGKTGKATTQIGDGEHTGSIFSVSWAKDSKRLVTASADQSVKLWDFEVGKAVQTWKFGGDGISVPDHQVGVVWPSRSDGLIVSVNLAGDLNYLVEGSSKPTKFVQGHNKAISALGSGVTDKGQTFWTGSYEGRVCSWNYETGAGTVVEGSHTNQLTAFESTIDRTYSVAWDDTLRISDNKNDIFIGEATKLTAQPKGMALADGRLFVATGKSVDIFIDESLVDSVPMTDTTAISAHGSLVAIGNEKHKVEIYTVGSDNKLRLVEELLDSTEIITALAFSRDGGLLAVGNTKGKIRVYNTATWDTKTDRWSAHTARIMSIDWNAEGTHAVSGSLDTYVYVWSLKSPGSRVKAPNAHNEGVFGVCWLDDGKKVASTGGDGALKIWDVKL</sequence>
<dbReference type="GO" id="GO:0030042">
    <property type="term" value="P:actin filament depolymerization"/>
    <property type="evidence" value="ECO:0007669"/>
    <property type="project" value="TreeGrafter"/>
</dbReference>
<dbReference type="FunFam" id="2.130.10.10:FF:000167">
    <property type="entry name" value="Actin-interacting protein 1"/>
    <property type="match status" value="1"/>
</dbReference>
<evidence type="ECO:0000256" key="1">
    <source>
        <dbReference type="ARBA" id="ARBA00022574"/>
    </source>
</evidence>
<dbReference type="InterPro" id="IPR015943">
    <property type="entry name" value="WD40/YVTN_repeat-like_dom_sf"/>
</dbReference>
<dbReference type="Pfam" id="PF00400">
    <property type="entry name" value="WD40"/>
    <property type="match status" value="4"/>
</dbReference>
<dbReference type="PRINTS" id="PR00320">
    <property type="entry name" value="GPROTEINBRPT"/>
</dbReference>
<dbReference type="InterPro" id="IPR024977">
    <property type="entry name" value="Apc4-like_WD40_dom"/>
</dbReference>
<feature type="repeat" description="WD" evidence="4">
    <location>
        <begin position="565"/>
        <end position="600"/>
    </location>
</feature>
<name>A0A9P7Z3Z4_9HELO</name>
<keyword evidence="1 4" id="KW-0853">WD repeat</keyword>
<evidence type="ECO:0000259" key="5">
    <source>
        <dbReference type="Pfam" id="PF12894"/>
    </source>
</evidence>
<dbReference type="InterPro" id="IPR036322">
    <property type="entry name" value="WD40_repeat_dom_sf"/>
</dbReference>
<feature type="repeat" description="WD" evidence="4">
    <location>
        <begin position="226"/>
        <end position="267"/>
    </location>
</feature>
<dbReference type="EMBL" id="MU253862">
    <property type="protein sequence ID" value="KAG9245164.1"/>
    <property type="molecule type" value="Genomic_DNA"/>
</dbReference>
<dbReference type="OrthoDB" id="2306at2759"/>
<evidence type="ECO:0000313" key="6">
    <source>
        <dbReference type="EMBL" id="KAG9245164.1"/>
    </source>
</evidence>
<dbReference type="InterPro" id="IPR019775">
    <property type="entry name" value="WD40_repeat_CS"/>
</dbReference>
<dbReference type="Pfam" id="PF12894">
    <property type="entry name" value="ANAPC4_WD40"/>
    <property type="match status" value="1"/>
</dbReference>
<dbReference type="SMART" id="SM00320">
    <property type="entry name" value="WD40"/>
    <property type="match status" value="8"/>
</dbReference>
<feature type="repeat" description="WD" evidence="4">
    <location>
        <begin position="522"/>
        <end position="557"/>
    </location>
</feature>
<evidence type="ECO:0000313" key="7">
    <source>
        <dbReference type="Proteomes" id="UP000887226"/>
    </source>
</evidence>
<feature type="repeat" description="WD" evidence="4">
    <location>
        <begin position="51"/>
        <end position="83"/>
    </location>
</feature>
<evidence type="ECO:0000256" key="3">
    <source>
        <dbReference type="ARBA" id="ARBA00038366"/>
    </source>
</evidence>
<dbReference type="FunFam" id="2.130.10.10:FF:000102">
    <property type="entry name" value="Actin-interacting protein 1"/>
    <property type="match status" value="1"/>
</dbReference>
<dbReference type="PROSITE" id="PS00678">
    <property type="entry name" value="WD_REPEATS_1"/>
    <property type="match status" value="2"/>
</dbReference>
<dbReference type="PROSITE" id="PS50082">
    <property type="entry name" value="WD_REPEATS_2"/>
    <property type="match status" value="5"/>
</dbReference>
<comment type="caution">
    <text evidence="6">The sequence shown here is derived from an EMBL/GenBank/DDBJ whole genome shotgun (WGS) entry which is preliminary data.</text>
</comment>
<comment type="similarity">
    <text evidence="3">Belongs to the WD repeat AIP1 family.</text>
</comment>
<protein>
    <submittedName>
        <fullName evidence="6">WD repeat-containing protein-like protein 1</fullName>
    </submittedName>
</protein>
<dbReference type="GO" id="GO:0051015">
    <property type="term" value="F:actin filament binding"/>
    <property type="evidence" value="ECO:0007669"/>
    <property type="project" value="TreeGrafter"/>
</dbReference>
<dbReference type="PROSITE" id="PS50294">
    <property type="entry name" value="WD_REPEATS_REGION"/>
    <property type="match status" value="4"/>
</dbReference>
<dbReference type="Proteomes" id="UP000887226">
    <property type="component" value="Unassembled WGS sequence"/>
</dbReference>
<dbReference type="GO" id="GO:0030864">
    <property type="term" value="C:cortical actin cytoskeleton"/>
    <property type="evidence" value="ECO:0007669"/>
    <property type="project" value="TreeGrafter"/>
</dbReference>
<evidence type="ECO:0000256" key="4">
    <source>
        <dbReference type="PROSITE-ProRule" id="PRU00221"/>
    </source>
</evidence>
<reference evidence="6" key="1">
    <citation type="journal article" date="2021" name="IMA Fungus">
        <title>Genomic characterization of three marine fungi, including Emericellopsis atlantica sp. nov. with signatures of a generalist lifestyle and marine biomass degradation.</title>
        <authorList>
            <person name="Hagestad O.C."/>
            <person name="Hou L."/>
            <person name="Andersen J.H."/>
            <person name="Hansen E.H."/>
            <person name="Altermark B."/>
            <person name="Li C."/>
            <person name="Kuhnert E."/>
            <person name="Cox R.J."/>
            <person name="Crous P.W."/>
            <person name="Spatafora J.W."/>
            <person name="Lail K."/>
            <person name="Amirebrahimi M."/>
            <person name="Lipzen A."/>
            <person name="Pangilinan J."/>
            <person name="Andreopoulos W."/>
            <person name="Hayes R.D."/>
            <person name="Ng V."/>
            <person name="Grigoriev I.V."/>
            <person name="Jackson S.A."/>
            <person name="Sutton T.D.S."/>
            <person name="Dobson A.D.W."/>
            <person name="Rama T."/>
        </authorList>
    </citation>
    <scope>NUCLEOTIDE SEQUENCE</scope>
    <source>
        <strain evidence="6">TRa3180A</strain>
    </source>
</reference>
<dbReference type="SUPFAM" id="SSF50978">
    <property type="entry name" value="WD40 repeat-like"/>
    <property type="match status" value="2"/>
</dbReference>
<dbReference type="InterPro" id="IPR001680">
    <property type="entry name" value="WD40_rpt"/>
</dbReference>
<dbReference type="AlphaFoldDB" id="A0A9P7Z3Z4"/>
<gene>
    <name evidence="6" type="ORF">BJ878DRAFT_419803</name>
</gene>
<feature type="domain" description="Anaphase-promoting complex subunit 4-like WD40" evidence="5">
    <location>
        <begin position="452"/>
        <end position="536"/>
    </location>
</feature>